<accession>A0AAU7Q2N4</accession>
<dbReference type="GO" id="GO:0006913">
    <property type="term" value="P:nucleocytoplasmic transport"/>
    <property type="evidence" value="ECO:0007669"/>
    <property type="project" value="TreeGrafter"/>
</dbReference>
<dbReference type="RefSeq" id="WP_349967769.1">
    <property type="nucleotide sequence ID" value="NZ_CP157942.1"/>
</dbReference>
<keyword evidence="1" id="KW-0343">GTPase activation</keyword>
<dbReference type="PROSITE" id="PS51450">
    <property type="entry name" value="LRR"/>
    <property type="match status" value="1"/>
</dbReference>
<dbReference type="InterPro" id="IPR001611">
    <property type="entry name" value="Leu-rich_rpt"/>
</dbReference>
<dbReference type="Pfam" id="PF00560">
    <property type="entry name" value="LRR_1"/>
    <property type="match status" value="1"/>
</dbReference>
<organism evidence="5">
    <name type="scientific">Wolbachia endosymbiont of Armadillidium arcangelii</name>
    <dbReference type="NCBI Taxonomy" id="3158571"/>
    <lineage>
        <taxon>Bacteria</taxon>
        <taxon>Pseudomonadati</taxon>
        <taxon>Pseudomonadota</taxon>
        <taxon>Alphaproteobacteria</taxon>
        <taxon>Rickettsiales</taxon>
        <taxon>Anaplasmataceae</taxon>
        <taxon>Wolbachieae</taxon>
        <taxon>Wolbachia</taxon>
    </lineage>
</organism>
<evidence type="ECO:0000256" key="4">
    <source>
        <dbReference type="SAM" id="Phobius"/>
    </source>
</evidence>
<dbReference type="SUPFAM" id="SSF52047">
    <property type="entry name" value="RNI-like"/>
    <property type="match status" value="1"/>
</dbReference>
<dbReference type="Pfam" id="PF13516">
    <property type="entry name" value="LRR_6"/>
    <property type="match status" value="3"/>
</dbReference>
<keyword evidence="3" id="KW-0677">Repeat</keyword>
<keyword evidence="4" id="KW-1133">Transmembrane helix</keyword>
<name>A0AAU7Q2N4_9RICK</name>
<dbReference type="InterPro" id="IPR027038">
    <property type="entry name" value="RanGap"/>
</dbReference>
<dbReference type="GO" id="GO:0005829">
    <property type="term" value="C:cytosol"/>
    <property type="evidence" value="ECO:0007669"/>
    <property type="project" value="TreeGrafter"/>
</dbReference>
<evidence type="ECO:0000256" key="1">
    <source>
        <dbReference type="ARBA" id="ARBA00022468"/>
    </source>
</evidence>
<proteinExistence type="predicted"/>
<protein>
    <submittedName>
        <fullName evidence="5">Uncharacterized protein</fullName>
    </submittedName>
</protein>
<feature type="transmembrane region" description="Helical" evidence="4">
    <location>
        <begin position="187"/>
        <end position="211"/>
    </location>
</feature>
<dbReference type="GO" id="GO:0048471">
    <property type="term" value="C:perinuclear region of cytoplasm"/>
    <property type="evidence" value="ECO:0007669"/>
    <property type="project" value="TreeGrafter"/>
</dbReference>
<reference evidence="5" key="1">
    <citation type="submission" date="2024-06" db="EMBL/GenBank/DDBJ databases">
        <authorList>
            <person name="Dussert Y."/>
            <person name="Peccoud J."/>
            <person name="Pigeault R."/>
        </authorList>
    </citation>
    <scope>NUCLEOTIDE SEQUENCE</scope>
    <source>
        <strain evidence="5">WArc</strain>
    </source>
</reference>
<dbReference type="EMBL" id="CP157942">
    <property type="protein sequence ID" value="XBS67229.1"/>
    <property type="molecule type" value="Genomic_DNA"/>
</dbReference>
<evidence type="ECO:0000313" key="5">
    <source>
        <dbReference type="EMBL" id="XBS67229.1"/>
    </source>
</evidence>
<dbReference type="GO" id="GO:0031267">
    <property type="term" value="F:small GTPase binding"/>
    <property type="evidence" value="ECO:0007669"/>
    <property type="project" value="TreeGrafter"/>
</dbReference>
<evidence type="ECO:0000256" key="2">
    <source>
        <dbReference type="ARBA" id="ARBA00022614"/>
    </source>
</evidence>
<dbReference type="PANTHER" id="PTHR24113">
    <property type="entry name" value="RAN GTPASE-ACTIVATING PROTEIN 1"/>
    <property type="match status" value="1"/>
</dbReference>
<keyword evidence="2" id="KW-0433">Leucine-rich repeat</keyword>
<dbReference type="AlphaFoldDB" id="A0AAU7Q2N4"/>
<dbReference type="PANTHER" id="PTHR24113:SF12">
    <property type="entry name" value="RAN GTPASE-ACTIVATING PROTEIN 1"/>
    <property type="match status" value="1"/>
</dbReference>
<keyword evidence="4" id="KW-0812">Transmembrane</keyword>
<feature type="transmembrane region" description="Helical" evidence="4">
    <location>
        <begin position="217"/>
        <end position="236"/>
    </location>
</feature>
<dbReference type="InterPro" id="IPR032675">
    <property type="entry name" value="LRR_dom_sf"/>
</dbReference>
<dbReference type="GO" id="GO:0005096">
    <property type="term" value="F:GTPase activator activity"/>
    <property type="evidence" value="ECO:0007669"/>
    <property type="project" value="UniProtKB-KW"/>
</dbReference>
<keyword evidence="4" id="KW-0472">Membrane</keyword>
<evidence type="ECO:0000256" key="3">
    <source>
        <dbReference type="ARBA" id="ARBA00022737"/>
    </source>
</evidence>
<dbReference type="Gene3D" id="3.80.10.10">
    <property type="entry name" value="Ribonuclease Inhibitor"/>
    <property type="match status" value="2"/>
</dbReference>
<gene>
    <name evidence="5" type="ORF">ABLO99_00550</name>
</gene>
<sequence>MDFSKMDFSKHVDGHSLIIRDPSVNVQELVRFLRDHTHITKLSILACEIGDKGAEALAKGNFPNLTELHLEGNNITSEGLKALINGNFPKLTNLNLHDNNIDATGVQALITASSKVFPKLTNLDLHNNNIDNKDAEDLVKALDSGIFPKLKECNINGNHISCELIERLDCVIKNRPQKGTVQMGNKLPFVIASAGLLLSLSISYFAGAAALTPVATAISVFLAAAVVGTLVGYSIGKFYKKVSEEKQKDLDTSTLTAVKNVLCSVFTKSQLGA</sequence>